<dbReference type="RefSeq" id="WP_128501303.1">
    <property type="nucleotide sequence ID" value="NZ_CP035107.1"/>
</dbReference>
<accession>A0A3R5US03</accession>
<sequence>MSHKNDYSCIVFGAFGVFKMQYVHDLYRFSKWLDSSKFREWKYFNVYERRTGEYLRRFYNGNYIPRFLN</sequence>
<gene>
    <name evidence="1" type="ORF">EQP59_05545</name>
</gene>
<reference evidence="1 2" key="1">
    <citation type="submission" date="2019-01" db="EMBL/GenBank/DDBJ databases">
        <title>Whole Genome of Ornithobacterium rhinotracheale FARPER-174b.</title>
        <authorList>
            <person name="Tataje-Lavanda L.A."/>
            <person name="Montalvan A."/>
            <person name="Montesinos R."/>
            <person name="Zimic M."/>
            <person name="Fernandez-Sanchez M."/>
            <person name="Fernandez-Diaz M."/>
        </authorList>
    </citation>
    <scope>NUCLEOTIDE SEQUENCE [LARGE SCALE GENOMIC DNA]</scope>
    <source>
        <strain evidence="1 2">FARPER-174b</strain>
    </source>
</reference>
<proteinExistence type="predicted"/>
<dbReference type="Proteomes" id="UP000287701">
    <property type="component" value="Chromosome"/>
</dbReference>
<evidence type="ECO:0000313" key="1">
    <source>
        <dbReference type="EMBL" id="QAR30834.1"/>
    </source>
</evidence>
<organism evidence="1 2">
    <name type="scientific">Ornithobacterium rhinotracheale</name>
    <dbReference type="NCBI Taxonomy" id="28251"/>
    <lineage>
        <taxon>Bacteria</taxon>
        <taxon>Pseudomonadati</taxon>
        <taxon>Bacteroidota</taxon>
        <taxon>Flavobacteriia</taxon>
        <taxon>Flavobacteriales</taxon>
        <taxon>Weeksellaceae</taxon>
        <taxon>Ornithobacterium</taxon>
    </lineage>
</organism>
<evidence type="ECO:0000313" key="2">
    <source>
        <dbReference type="Proteomes" id="UP000287701"/>
    </source>
</evidence>
<dbReference type="AlphaFoldDB" id="A0A3R5US03"/>
<dbReference type="EMBL" id="CP035107">
    <property type="protein sequence ID" value="QAR30834.1"/>
    <property type="molecule type" value="Genomic_DNA"/>
</dbReference>
<protein>
    <submittedName>
        <fullName evidence="1">Uncharacterized protein</fullName>
    </submittedName>
</protein>
<dbReference type="OrthoDB" id="1366378at2"/>
<name>A0A3R5US03_ORNRH</name>